<protein>
    <submittedName>
        <fullName evidence="2">Uncharacterized protein</fullName>
    </submittedName>
</protein>
<dbReference type="AlphaFoldDB" id="A0A166F3H7"/>
<proteinExistence type="predicted"/>
<feature type="compositionally biased region" description="Basic and acidic residues" evidence="1">
    <location>
        <begin position="245"/>
        <end position="254"/>
    </location>
</feature>
<evidence type="ECO:0000313" key="2">
    <source>
        <dbReference type="EMBL" id="KZT40240.1"/>
    </source>
</evidence>
<sequence>MVTYRAALCSSSSPMSFLASGSETHPAHLRNNPSSQLPGLDAVAINEPSPVSDAELSRVSAYGVWPLTTSAPRTSYEPDSYEEFPTSGGPHPYLQGSNAGLSWDEHQVTIPDRTWHRFKVDTGDSHSGRSVSRAHENSPPFESVFGSRVSHKSGKEFRNDQARYSVPLIVFRKGRPKIARKAESWMYELESDPQCQYWTKKNFVCSYCWKSFAFGDGNDASKIELYMEHKSSCRTPLHGSSANISKEDHNQVIQ</sequence>
<evidence type="ECO:0000256" key="1">
    <source>
        <dbReference type="SAM" id="MobiDB-lite"/>
    </source>
</evidence>
<evidence type="ECO:0000313" key="3">
    <source>
        <dbReference type="Proteomes" id="UP000076798"/>
    </source>
</evidence>
<feature type="region of interest" description="Disordered" evidence="1">
    <location>
        <begin position="121"/>
        <end position="146"/>
    </location>
</feature>
<dbReference type="EMBL" id="KV428035">
    <property type="protein sequence ID" value="KZT40240.1"/>
    <property type="molecule type" value="Genomic_DNA"/>
</dbReference>
<reference evidence="2 3" key="1">
    <citation type="journal article" date="2016" name="Mol. Biol. Evol.">
        <title>Comparative Genomics of Early-Diverging Mushroom-Forming Fungi Provides Insights into the Origins of Lignocellulose Decay Capabilities.</title>
        <authorList>
            <person name="Nagy L.G."/>
            <person name="Riley R."/>
            <person name="Tritt A."/>
            <person name="Adam C."/>
            <person name="Daum C."/>
            <person name="Floudas D."/>
            <person name="Sun H."/>
            <person name="Yadav J.S."/>
            <person name="Pangilinan J."/>
            <person name="Larsson K.H."/>
            <person name="Matsuura K."/>
            <person name="Barry K."/>
            <person name="Labutti K."/>
            <person name="Kuo R."/>
            <person name="Ohm R.A."/>
            <person name="Bhattacharya S.S."/>
            <person name="Shirouzu T."/>
            <person name="Yoshinaga Y."/>
            <person name="Martin F.M."/>
            <person name="Grigoriev I.V."/>
            <person name="Hibbett D.S."/>
        </authorList>
    </citation>
    <scope>NUCLEOTIDE SEQUENCE [LARGE SCALE GENOMIC DNA]</scope>
    <source>
        <strain evidence="2 3">HHB10207 ss-3</strain>
    </source>
</reference>
<name>A0A166F3H7_9AGAM</name>
<gene>
    <name evidence="2" type="ORF">SISSUDRAFT_530616</name>
</gene>
<organism evidence="2 3">
    <name type="scientific">Sistotremastrum suecicum HHB10207 ss-3</name>
    <dbReference type="NCBI Taxonomy" id="1314776"/>
    <lineage>
        <taxon>Eukaryota</taxon>
        <taxon>Fungi</taxon>
        <taxon>Dikarya</taxon>
        <taxon>Basidiomycota</taxon>
        <taxon>Agaricomycotina</taxon>
        <taxon>Agaricomycetes</taxon>
        <taxon>Sistotremastrales</taxon>
        <taxon>Sistotremastraceae</taxon>
        <taxon>Sistotremastrum</taxon>
    </lineage>
</organism>
<keyword evidence="3" id="KW-1185">Reference proteome</keyword>
<feature type="region of interest" description="Disordered" evidence="1">
    <location>
        <begin position="234"/>
        <end position="254"/>
    </location>
</feature>
<accession>A0A166F3H7</accession>
<dbReference type="Proteomes" id="UP000076798">
    <property type="component" value="Unassembled WGS sequence"/>
</dbReference>